<protein>
    <submittedName>
        <fullName evidence="2">Uncharacterized protein</fullName>
    </submittedName>
</protein>
<organism evidence="2 3">
    <name type="scientific">Natrinema versiforme</name>
    <dbReference type="NCBI Taxonomy" id="88724"/>
    <lineage>
        <taxon>Archaea</taxon>
        <taxon>Methanobacteriati</taxon>
        <taxon>Methanobacteriota</taxon>
        <taxon>Stenosarchaea group</taxon>
        <taxon>Halobacteria</taxon>
        <taxon>Halobacteriales</taxon>
        <taxon>Natrialbaceae</taxon>
        <taxon>Natrinema</taxon>
    </lineage>
</organism>
<evidence type="ECO:0000313" key="2">
    <source>
        <dbReference type="EMBL" id="QCS43481.1"/>
    </source>
</evidence>
<keyword evidence="1" id="KW-0812">Transmembrane</keyword>
<feature type="transmembrane region" description="Helical" evidence="1">
    <location>
        <begin position="17"/>
        <end position="38"/>
    </location>
</feature>
<keyword evidence="1" id="KW-0472">Membrane</keyword>
<proteinExistence type="predicted"/>
<evidence type="ECO:0000256" key="1">
    <source>
        <dbReference type="SAM" id="Phobius"/>
    </source>
</evidence>
<reference evidence="3" key="1">
    <citation type="submission" date="2019-05" db="EMBL/GenBank/DDBJ databases">
        <title>Genome sequence and methylation pattern of the halophilic Archaeon Natrinema versiforme BOL5-4.</title>
        <authorList>
            <person name="DasSarma P."/>
            <person name="Anton B.P."/>
            <person name="DasSarma S.L."/>
            <person name="Martinez F.L."/>
            <person name="Guzman D."/>
            <person name="Roberts R.J."/>
            <person name="DasSarma S."/>
        </authorList>
    </citation>
    <scope>NUCLEOTIDE SEQUENCE [LARGE SCALE GENOMIC DNA]</scope>
    <source>
        <strain evidence="3">BOL5-4</strain>
    </source>
</reference>
<dbReference type="KEGG" id="nvr:FEJ81_14410"/>
<name>A0A4P8WN75_9EURY</name>
<keyword evidence="1" id="KW-1133">Transmembrane helix</keyword>
<gene>
    <name evidence="2" type="ORF">FEJ81_14410</name>
</gene>
<dbReference type="Proteomes" id="UP000302218">
    <property type="component" value="Chromosome"/>
</dbReference>
<evidence type="ECO:0000313" key="3">
    <source>
        <dbReference type="Proteomes" id="UP000302218"/>
    </source>
</evidence>
<dbReference type="GeneID" id="40266489"/>
<dbReference type="EMBL" id="CP040330">
    <property type="protein sequence ID" value="QCS43481.1"/>
    <property type="molecule type" value="Genomic_DNA"/>
</dbReference>
<dbReference type="RefSeq" id="WP_138245939.1">
    <property type="nucleotide sequence ID" value="NZ_CP040330.1"/>
</dbReference>
<dbReference type="OrthoDB" id="178094at2157"/>
<sequence>MALDELLEGTALTGRQAAIIFFTFLTLIIIAALILITFSDFFRDLFMYRDAADLRVGALALVSGRSALGSRGP</sequence>
<dbReference type="AlphaFoldDB" id="A0A4P8WN75"/>
<accession>A0A4P8WN75</accession>